<dbReference type="PRINTS" id="PR00449">
    <property type="entry name" value="RASTRNSFRMNG"/>
</dbReference>
<keyword evidence="6 10" id="KW-0472">Membrane</keyword>
<dbReference type="Proteomes" id="UP000250275">
    <property type="component" value="Unassembled WGS sequence"/>
</dbReference>
<dbReference type="EMBL" id="KQ760241">
    <property type="protein sequence ID" value="OAD61295.1"/>
    <property type="molecule type" value="Genomic_DNA"/>
</dbReference>
<evidence type="ECO:0000256" key="1">
    <source>
        <dbReference type="ARBA" id="ARBA00004141"/>
    </source>
</evidence>
<dbReference type="InterPro" id="IPR052661">
    <property type="entry name" value="Ras-like_GTPase_Reg"/>
</dbReference>
<keyword evidence="4" id="KW-0552">Olfaction</keyword>
<comment type="subcellular location">
    <subcellularLocation>
        <location evidence="1">Membrane</location>
        <topology evidence="1">Multi-pass membrane protein</topology>
    </subcellularLocation>
</comment>
<keyword evidence="5 10" id="KW-1133">Transmembrane helix</keyword>
<dbReference type="AlphaFoldDB" id="A0A310ST40"/>
<name>A0A310ST40_9HYME</name>
<dbReference type="SMART" id="SM00175">
    <property type="entry name" value="RAB"/>
    <property type="match status" value="1"/>
</dbReference>
<evidence type="ECO:0000256" key="10">
    <source>
        <dbReference type="SAM" id="Phobius"/>
    </source>
</evidence>
<keyword evidence="2" id="KW-0716">Sensory transduction</keyword>
<dbReference type="SUPFAM" id="SSF52540">
    <property type="entry name" value="P-loop containing nucleoside triphosphate hydrolases"/>
    <property type="match status" value="1"/>
</dbReference>
<evidence type="ECO:0000256" key="9">
    <source>
        <dbReference type="SAM" id="MobiDB-lite"/>
    </source>
</evidence>
<dbReference type="GO" id="GO:0005549">
    <property type="term" value="F:odorant binding"/>
    <property type="evidence" value="ECO:0007669"/>
    <property type="project" value="InterPro"/>
</dbReference>
<feature type="transmembrane region" description="Helical" evidence="10">
    <location>
        <begin position="407"/>
        <end position="429"/>
    </location>
</feature>
<feature type="transmembrane region" description="Helical" evidence="10">
    <location>
        <begin position="506"/>
        <end position="527"/>
    </location>
</feature>
<keyword evidence="3 10" id="KW-0812">Transmembrane</keyword>
<evidence type="ECO:0000313" key="12">
    <source>
        <dbReference type="Proteomes" id="UP000250275"/>
    </source>
</evidence>
<gene>
    <name evidence="11" type="ORF">WN48_02564</name>
</gene>
<accession>A0A310ST40</accession>
<feature type="transmembrane region" description="Helical" evidence="10">
    <location>
        <begin position="132"/>
        <end position="154"/>
    </location>
</feature>
<evidence type="ECO:0000256" key="6">
    <source>
        <dbReference type="ARBA" id="ARBA00023136"/>
    </source>
</evidence>
<feature type="region of interest" description="Disordered" evidence="9">
    <location>
        <begin position="749"/>
        <end position="773"/>
    </location>
</feature>
<organism evidence="11 12">
    <name type="scientific">Eufriesea mexicana</name>
    <dbReference type="NCBI Taxonomy" id="516756"/>
    <lineage>
        <taxon>Eukaryota</taxon>
        <taxon>Metazoa</taxon>
        <taxon>Ecdysozoa</taxon>
        <taxon>Arthropoda</taxon>
        <taxon>Hexapoda</taxon>
        <taxon>Insecta</taxon>
        <taxon>Pterygota</taxon>
        <taxon>Neoptera</taxon>
        <taxon>Endopterygota</taxon>
        <taxon>Hymenoptera</taxon>
        <taxon>Apocrita</taxon>
        <taxon>Aculeata</taxon>
        <taxon>Apoidea</taxon>
        <taxon>Anthophila</taxon>
        <taxon>Apidae</taxon>
        <taxon>Eufriesea</taxon>
    </lineage>
</organism>
<dbReference type="InterPro" id="IPR027417">
    <property type="entry name" value="P-loop_NTPase"/>
</dbReference>
<dbReference type="PROSITE" id="PS51419">
    <property type="entry name" value="RAB"/>
    <property type="match status" value="1"/>
</dbReference>
<keyword evidence="12" id="KW-1185">Reference proteome</keyword>
<evidence type="ECO:0000256" key="2">
    <source>
        <dbReference type="ARBA" id="ARBA00022606"/>
    </source>
</evidence>
<feature type="region of interest" description="Disordered" evidence="9">
    <location>
        <begin position="282"/>
        <end position="302"/>
    </location>
</feature>
<sequence length="778" mass="88120">MMKFKQQGLVADLLPNIKLMKATGHFLFNYYTDSSTKHIHKIYCIVHLILVLMQFGFCGINLMLESDDVDDLTANTITMLFFTHCVVKLIYFAVRSKLFYRTLGVWNNPNSHPLFAESNARYHQKAIKKMRILLLIVMVITVLSAISWTTITFIGDSVKKVIDPVTNESTYVEVYVFGDCRKENSGTSHLDWVGSSSVNGCDNNIGYAKACLSDKIGKNLIASTCFCLDTKVDDANLLDVLFCSWLVFACEQIQHLKNIMKPLMEFSATLDTVVPNSGELFKAGTPEHPRDPDPLPLSTPPQGENMLDMDLRGIYSNRTDFTTTFRPTAGMTFNGGVGPNGLTKKQEMLVRSAIKYWVERHKHIVRLVTAIGDAYGLALLLHMLTTTITLTLLAYQATKIHAVDTYAASVIGYLVYSLGQVFMLCIFGNRLIEESGLDHISIYSKLGNRLRMAVLNPSSSVMEAAYSCHWYDGSEEAKTFVQIVCQQCQKAMSISGAKFFTVSLDLFASVLGAMVTYFMVLVQLKFLRHKLYKWFIELDLDYLERRGSETITCENAESGSKEEESPADTLDRVKVVFLGAPRVGKSSIIRQFVWSEFCEEYKPTERRETFYPSVVLADRLYELKITDLPMIPYFPVSSHLEWTDFRYYGLRSANAYVLVFDLSNQDTFQYIRTLREQIYEARDMRGVPLLVVGNKQDELSPAAASASRYRDIVNLVRKHWRCGYVECSARFNCRVVQVFRELMKSIQAVEGRPPSPTPAPSQPLRSHPPDTSEKCILL</sequence>
<dbReference type="InterPro" id="IPR001806">
    <property type="entry name" value="Small_GTPase"/>
</dbReference>
<dbReference type="SMART" id="SM00173">
    <property type="entry name" value="RAS"/>
    <property type="match status" value="1"/>
</dbReference>
<feature type="transmembrane region" description="Helical" evidence="10">
    <location>
        <begin position="374"/>
        <end position="395"/>
    </location>
</feature>
<dbReference type="GO" id="GO:0016020">
    <property type="term" value="C:membrane"/>
    <property type="evidence" value="ECO:0007669"/>
    <property type="project" value="UniProtKB-SubCell"/>
</dbReference>
<evidence type="ECO:0000313" key="11">
    <source>
        <dbReference type="EMBL" id="OAD61295.1"/>
    </source>
</evidence>
<dbReference type="Pfam" id="PF00071">
    <property type="entry name" value="Ras"/>
    <property type="match status" value="1"/>
</dbReference>
<feature type="transmembrane region" description="Helical" evidence="10">
    <location>
        <begin position="76"/>
        <end position="94"/>
    </location>
</feature>
<evidence type="ECO:0000256" key="5">
    <source>
        <dbReference type="ARBA" id="ARBA00022989"/>
    </source>
</evidence>
<evidence type="ECO:0000256" key="7">
    <source>
        <dbReference type="ARBA" id="ARBA00023170"/>
    </source>
</evidence>
<evidence type="ECO:0000256" key="8">
    <source>
        <dbReference type="ARBA" id="ARBA00023224"/>
    </source>
</evidence>
<evidence type="ECO:0000256" key="4">
    <source>
        <dbReference type="ARBA" id="ARBA00022725"/>
    </source>
</evidence>
<dbReference type="SMART" id="SM00174">
    <property type="entry name" value="RHO"/>
    <property type="match status" value="1"/>
</dbReference>
<dbReference type="PANTHER" id="PTHR46350">
    <property type="entry name" value="RAS LIKE FAMILY 10 MEMBER B-RELATED"/>
    <property type="match status" value="1"/>
</dbReference>
<dbReference type="Pfam" id="PF02949">
    <property type="entry name" value="7tm_6"/>
    <property type="match status" value="2"/>
</dbReference>
<dbReference type="GO" id="GO:0004984">
    <property type="term" value="F:olfactory receptor activity"/>
    <property type="evidence" value="ECO:0007669"/>
    <property type="project" value="InterPro"/>
</dbReference>
<dbReference type="InterPro" id="IPR004117">
    <property type="entry name" value="7tm6_olfct_rcpt"/>
</dbReference>
<dbReference type="GO" id="GO:0007165">
    <property type="term" value="P:signal transduction"/>
    <property type="evidence" value="ECO:0007669"/>
    <property type="project" value="UniProtKB-KW"/>
</dbReference>
<dbReference type="OrthoDB" id="8175157at2759"/>
<evidence type="ECO:0000256" key="3">
    <source>
        <dbReference type="ARBA" id="ARBA00022692"/>
    </source>
</evidence>
<protein>
    <submittedName>
        <fullName evidence="11">Gustatory and odorant receptor 7</fullName>
    </submittedName>
</protein>
<keyword evidence="8" id="KW-0807">Transducer</keyword>
<dbReference type="GO" id="GO:0005525">
    <property type="term" value="F:GTP binding"/>
    <property type="evidence" value="ECO:0007669"/>
    <property type="project" value="InterPro"/>
</dbReference>
<dbReference type="PANTHER" id="PTHR46350:SF2">
    <property type="entry name" value="RAS LIKE FAMILY 10 MEMBER B"/>
    <property type="match status" value="1"/>
</dbReference>
<keyword evidence="7 11" id="KW-0675">Receptor</keyword>
<dbReference type="Gene3D" id="3.40.50.300">
    <property type="entry name" value="P-loop containing nucleotide triphosphate hydrolases"/>
    <property type="match status" value="1"/>
</dbReference>
<reference evidence="11 12" key="1">
    <citation type="submission" date="2015-07" db="EMBL/GenBank/DDBJ databases">
        <title>The genome of Eufriesea mexicana.</title>
        <authorList>
            <person name="Pan H."/>
            <person name="Kapheim K."/>
        </authorList>
    </citation>
    <scope>NUCLEOTIDE SEQUENCE [LARGE SCALE GENOMIC DNA]</scope>
    <source>
        <strain evidence="11">0111107269</strain>
        <tissue evidence="11">Whole body</tissue>
    </source>
</reference>
<feature type="transmembrane region" description="Helical" evidence="10">
    <location>
        <begin position="42"/>
        <end position="64"/>
    </location>
</feature>
<proteinExistence type="predicted"/>
<dbReference type="GO" id="GO:0003924">
    <property type="term" value="F:GTPase activity"/>
    <property type="evidence" value="ECO:0007669"/>
    <property type="project" value="InterPro"/>
</dbReference>
<dbReference type="PROSITE" id="PS51421">
    <property type="entry name" value="RAS"/>
    <property type="match status" value="1"/>
</dbReference>